<gene>
    <name evidence="1" type="ORF">ALC62_02957</name>
</gene>
<evidence type="ECO:0000313" key="2">
    <source>
        <dbReference type="Proteomes" id="UP000078542"/>
    </source>
</evidence>
<accession>A0A151IMH3</accession>
<evidence type="ECO:0000313" key="1">
    <source>
        <dbReference type="EMBL" id="KYN06095.1"/>
    </source>
</evidence>
<reference evidence="1 2" key="1">
    <citation type="submission" date="2016-03" db="EMBL/GenBank/DDBJ databases">
        <title>Cyphomyrmex costatus WGS genome.</title>
        <authorList>
            <person name="Nygaard S."/>
            <person name="Hu H."/>
            <person name="Boomsma J."/>
            <person name="Zhang G."/>
        </authorList>
    </citation>
    <scope>NUCLEOTIDE SEQUENCE [LARGE SCALE GENOMIC DNA]</scope>
    <source>
        <strain evidence="1">MS0001</strain>
        <tissue evidence="1">Whole body</tissue>
    </source>
</reference>
<dbReference type="EMBL" id="KQ977047">
    <property type="protein sequence ID" value="KYN06095.1"/>
    <property type="molecule type" value="Genomic_DNA"/>
</dbReference>
<dbReference type="Proteomes" id="UP000078542">
    <property type="component" value="Unassembled WGS sequence"/>
</dbReference>
<name>A0A151IMH3_9HYME</name>
<keyword evidence="2" id="KW-1185">Reference proteome</keyword>
<sequence>MTPGSPPCTVVSGRRTPEEGRRTLLLRRVLVASPHPRVTVSQYTQSVVLEASFCGFSASSCRQRRRDATDAIPWSLRPESRVVLASRRRVFGRRTENARGGARRVDVSLCLFLTLSLPPSLPLSLSLSLSLSTMTTSAVAAAGATATTTTPATSVRNTPDRPVILLRRLALLSFAPEGDESRGHRVCNLRGRNNVTHCTLSPTLFLGLFHCNANTTTRPSDAM</sequence>
<organism evidence="1 2">
    <name type="scientific">Cyphomyrmex costatus</name>
    <dbReference type="NCBI Taxonomy" id="456900"/>
    <lineage>
        <taxon>Eukaryota</taxon>
        <taxon>Metazoa</taxon>
        <taxon>Ecdysozoa</taxon>
        <taxon>Arthropoda</taxon>
        <taxon>Hexapoda</taxon>
        <taxon>Insecta</taxon>
        <taxon>Pterygota</taxon>
        <taxon>Neoptera</taxon>
        <taxon>Endopterygota</taxon>
        <taxon>Hymenoptera</taxon>
        <taxon>Apocrita</taxon>
        <taxon>Aculeata</taxon>
        <taxon>Formicoidea</taxon>
        <taxon>Formicidae</taxon>
        <taxon>Myrmicinae</taxon>
        <taxon>Cyphomyrmex</taxon>
    </lineage>
</organism>
<proteinExistence type="predicted"/>
<protein>
    <submittedName>
        <fullName evidence="1">Uncharacterized protein</fullName>
    </submittedName>
</protein>
<dbReference type="AlphaFoldDB" id="A0A151IMH3"/>